<dbReference type="AlphaFoldDB" id="A0A3N4I777"/>
<evidence type="ECO:0000313" key="3">
    <source>
        <dbReference type="Proteomes" id="UP000275078"/>
    </source>
</evidence>
<evidence type="ECO:0000313" key="2">
    <source>
        <dbReference type="EMBL" id="RPA79950.1"/>
    </source>
</evidence>
<dbReference type="Proteomes" id="UP000275078">
    <property type="component" value="Unassembled WGS sequence"/>
</dbReference>
<reference evidence="2 3" key="1">
    <citation type="journal article" date="2018" name="Nat. Ecol. Evol.">
        <title>Pezizomycetes genomes reveal the molecular basis of ectomycorrhizal truffle lifestyle.</title>
        <authorList>
            <person name="Murat C."/>
            <person name="Payen T."/>
            <person name="Noel B."/>
            <person name="Kuo A."/>
            <person name="Morin E."/>
            <person name="Chen J."/>
            <person name="Kohler A."/>
            <person name="Krizsan K."/>
            <person name="Balestrini R."/>
            <person name="Da Silva C."/>
            <person name="Montanini B."/>
            <person name="Hainaut M."/>
            <person name="Levati E."/>
            <person name="Barry K.W."/>
            <person name="Belfiori B."/>
            <person name="Cichocki N."/>
            <person name="Clum A."/>
            <person name="Dockter R.B."/>
            <person name="Fauchery L."/>
            <person name="Guy J."/>
            <person name="Iotti M."/>
            <person name="Le Tacon F."/>
            <person name="Lindquist E.A."/>
            <person name="Lipzen A."/>
            <person name="Malagnac F."/>
            <person name="Mello A."/>
            <person name="Molinier V."/>
            <person name="Miyauchi S."/>
            <person name="Poulain J."/>
            <person name="Riccioni C."/>
            <person name="Rubini A."/>
            <person name="Sitrit Y."/>
            <person name="Splivallo R."/>
            <person name="Traeger S."/>
            <person name="Wang M."/>
            <person name="Zifcakova L."/>
            <person name="Wipf D."/>
            <person name="Zambonelli A."/>
            <person name="Paolocci F."/>
            <person name="Nowrousian M."/>
            <person name="Ottonello S."/>
            <person name="Baldrian P."/>
            <person name="Spatafora J.W."/>
            <person name="Henrissat B."/>
            <person name="Nagy L.G."/>
            <person name="Aury J.M."/>
            <person name="Wincker P."/>
            <person name="Grigoriev I.V."/>
            <person name="Bonfante P."/>
            <person name="Martin F.M."/>
        </authorList>
    </citation>
    <scope>NUCLEOTIDE SEQUENCE [LARGE SCALE GENOMIC DNA]</scope>
    <source>
        <strain evidence="2 3">RN42</strain>
    </source>
</reference>
<gene>
    <name evidence="2" type="ORF">BJ508DRAFT_415611</name>
</gene>
<keyword evidence="1" id="KW-0472">Membrane</keyword>
<protein>
    <submittedName>
        <fullName evidence="2">Uncharacterized protein</fullName>
    </submittedName>
</protein>
<keyword evidence="1" id="KW-0812">Transmembrane</keyword>
<keyword evidence="1" id="KW-1133">Transmembrane helix</keyword>
<accession>A0A3N4I777</accession>
<proteinExistence type="predicted"/>
<keyword evidence="3" id="KW-1185">Reference proteome</keyword>
<sequence>MPPPSDRGPLLPVDALIDFLNNVVWFFKSLVVGIYNAICDTAIWSTDLIVDIVYAIPPIIRWFVFFWLCYVVLSSLVGYVRRGQRVVRGSGSPPRYGSF</sequence>
<feature type="transmembrane region" description="Helical" evidence="1">
    <location>
        <begin position="59"/>
        <end position="80"/>
    </location>
</feature>
<evidence type="ECO:0000256" key="1">
    <source>
        <dbReference type="SAM" id="Phobius"/>
    </source>
</evidence>
<dbReference type="EMBL" id="ML119693">
    <property type="protein sequence ID" value="RPA79950.1"/>
    <property type="molecule type" value="Genomic_DNA"/>
</dbReference>
<name>A0A3N4I777_ASCIM</name>
<organism evidence="2 3">
    <name type="scientific">Ascobolus immersus RN42</name>
    <dbReference type="NCBI Taxonomy" id="1160509"/>
    <lineage>
        <taxon>Eukaryota</taxon>
        <taxon>Fungi</taxon>
        <taxon>Dikarya</taxon>
        <taxon>Ascomycota</taxon>
        <taxon>Pezizomycotina</taxon>
        <taxon>Pezizomycetes</taxon>
        <taxon>Pezizales</taxon>
        <taxon>Ascobolaceae</taxon>
        <taxon>Ascobolus</taxon>
    </lineage>
</organism>